<dbReference type="InterPro" id="IPR037138">
    <property type="entry name" value="His_deacetylse_dom_sf"/>
</dbReference>
<dbReference type="PANTHER" id="PTHR10625:SF10">
    <property type="entry name" value="HISTONE DEACETYLASE HDAC1"/>
    <property type="match status" value="1"/>
</dbReference>
<sequence length="226" mass="25878">MEAFSRSSLPTPGTDVKKCQVTYFYEPTIGDYTYGPDHFMVPRRITMTHSMIERYKLEQHMNIVKILPAETVQMYMFHSKGYIDFLSEVSPSNIRKKDTEIVKHYIEKLDDCLLFDVLFQFCKLSAGEHMVVLLDCIELISFNHIVCHSDTTRYHEVIWSVSVLAYHWFVEVSDLTFFGICTGLGVKIRRMVPSPGGALVAAIVLNRDGLGACITPRRPKLRVCAM</sequence>
<dbReference type="PANTHER" id="PTHR10625">
    <property type="entry name" value="HISTONE DEACETYLASE HDAC1-RELATED"/>
    <property type="match status" value="1"/>
</dbReference>
<dbReference type="Proteomes" id="UP000245207">
    <property type="component" value="Unassembled WGS sequence"/>
</dbReference>
<dbReference type="InterPro" id="IPR023801">
    <property type="entry name" value="His_deacetylse_dom"/>
</dbReference>
<dbReference type="GO" id="GO:0004407">
    <property type="term" value="F:histone deacetylase activity"/>
    <property type="evidence" value="ECO:0007669"/>
    <property type="project" value="InterPro"/>
</dbReference>
<keyword evidence="5" id="KW-1185">Reference proteome</keyword>
<dbReference type="OrthoDB" id="1918432at2759"/>
<dbReference type="GO" id="GO:0040029">
    <property type="term" value="P:epigenetic regulation of gene expression"/>
    <property type="evidence" value="ECO:0007669"/>
    <property type="project" value="TreeGrafter"/>
</dbReference>
<accession>A0A2U1PXK8</accession>
<dbReference type="Gene3D" id="3.40.800.20">
    <property type="entry name" value="Histone deacetylase domain"/>
    <property type="match status" value="1"/>
</dbReference>
<dbReference type="SUPFAM" id="SSF52768">
    <property type="entry name" value="Arginase/deacetylase"/>
    <property type="match status" value="1"/>
</dbReference>
<dbReference type="InterPro" id="IPR023696">
    <property type="entry name" value="Ureohydrolase_dom_sf"/>
</dbReference>
<evidence type="ECO:0000256" key="2">
    <source>
        <dbReference type="ARBA" id="ARBA00022853"/>
    </source>
</evidence>
<dbReference type="Pfam" id="PF00850">
    <property type="entry name" value="Hist_deacetyl"/>
    <property type="match status" value="1"/>
</dbReference>
<gene>
    <name evidence="4" type="ORF">CTI12_AA100440</name>
</gene>
<dbReference type="PRINTS" id="PR01271">
    <property type="entry name" value="HISDACETLASE"/>
</dbReference>
<evidence type="ECO:0000313" key="4">
    <source>
        <dbReference type="EMBL" id="PWA90509.1"/>
    </source>
</evidence>
<comment type="caution">
    <text evidence="4">The sequence shown here is derived from an EMBL/GenBank/DDBJ whole genome shotgun (WGS) entry which is preliminary data.</text>
</comment>
<protein>
    <recommendedName>
        <fullName evidence="3">Histone deacetylase domain-containing protein</fullName>
    </recommendedName>
</protein>
<evidence type="ECO:0000259" key="3">
    <source>
        <dbReference type="Pfam" id="PF00850"/>
    </source>
</evidence>
<evidence type="ECO:0000313" key="5">
    <source>
        <dbReference type="Proteomes" id="UP000245207"/>
    </source>
</evidence>
<dbReference type="EMBL" id="PKPP01000626">
    <property type="protein sequence ID" value="PWA90509.1"/>
    <property type="molecule type" value="Genomic_DNA"/>
</dbReference>
<dbReference type="STRING" id="35608.A0A2U1PXK8"/>
<dbReference type="AlphaFoldDB" id="A0A2U1PXK8"/>
<dbReference type="InterPro" id="IPR003084">
    <property type="entry name" value="HDAC_I/II"/>
</dbReference>
<name>A0A2U1PXK8_ARTAN</name>
<evidence type="ECO:0000256" key="1">
    <source>
        <dbReference type="ARBA" id="ARBA00022491"/>
    </source>
</evidence>
<keyword evidence="1" id="KW-0678">Repressor</keyword>
<keyword evidence="2" id="KW-0156">Chromatin regulator</keyword>
<reference evidence="4 5" key="1">
    <citation type="journal article" date="2018" name="Mol. Plant">
        <title>The genome of Artemisia annua provides insight into the evolution of Asteraceae family and artemisinin biosynthesis.</title>
        <authorList>
            <person name="Shen Q."/>
            <person name="Zhang L."/>
            <person name="Liao Z."/>
            <person name="Wang S."/>
            <person name="Yan T."/>
            <person name="Shi P."/>
            <person name="Liu M."/>
            <person name="Fu X."/>
            <person name="Pan Q."/>
            <person name="Wang Y."/>
            <person name="Lv Z."/>
            <person name="Lu X."/>
            <person name="Zhang F."/>
            <person name="Jiang W."/>
            <person name="Ma Y."/>
            <person name="Chen M."/>
            <person name="Hao X."/>
            <person name="Li L."/>
            <person name="Tang Y."/>
            <person name="Lv G."/>
            <person name="Zhou Y."/>
            <person name="Sun X."/>
            <person name="Brodelius P.E."/>
            <person name="Rose J.K.C."/>
            <person name="Tang K."/>
        </authorList>
    </citation>
    <scope>NUCLEOTIDE SEQUENCE [LARGE SCALE GENOMIC DNA]</scope>
    <source>
        <strain evidence="5">cv. Huhao1</strain>
        <tissue evidence="4">Leaf</tissue>
    </source>
</reference>
<proteinExistence type="predicted"/>
<organism evidence="4 5">
    <name type="scientific">Artemisia annua</name>
    <name type="common">Sweet wormwood</name>
    <dbReference type="NCBI Taxonomy" id="35608"/>
    <lineage>
        <taxon>Eukaryota</taxon>
        <taxon>Viridiplantae</taxon>
        <taxon>Streptophyta</taxon>
        <taxon>Embryophyta</taxon>
        <taxon>Tracheophyta</taxon>
        <taxon>Spermatophyta</taxon>
        <taxon>Magnoliopsida</taxon>
        <taxon>eudicotyledons</taxon>
        <taxon>Gunneridae</taxon>
        <taxon>Pentapetalae</taxon>
        <taxon>asterids</taxon>
        <taxon>campanulids</taxon>
        <taxon>Asterales</taxon>
        <taxon>Asteraceae</taxon>
        <taxon>Asteroideae</taxon>
        <taxon>Anthemideae</taxon>
        <taxon>Artemisiinae</taxon>
        <taxon>Artemisia</taxon>
    </lineage>
</organism>
<dbReference type="GO" id="GO:0005634">
    <property type="term" value="C:nucleus"/>
    <property type="evidence" value="ECO:0007669"/>
    <property type="project" value="TreeGrafter"/>
</dbReference>
<feature type="domain" description="Histone deacetylase" evidence="3">
    <location>
        <begin position="38"/>
        <end position="130"/>
    </location>
</feature>